<accession>A0A5M9J504</accession>
<dbReference type="EMBL" id="VICG01000015">
    <property type="protein sequence ID" value="KAA8564388.1"/>
    <property type="molecule type" value="Genomic_DNA"/>
</dbReference>
<sequence>MEGSKTPRRQSMDHPMDESPFDDSRHSIDSRTGSKRLYSNRNARPTILADDGEGGSTLGPAFDNDEEYPDEKRHRSENWPLPPEPIEQAVAPPISSSFTRPQSNKSTINSISSTWSTK</sequence>
<feature type="compositionally biased region" description="Basic and acidic residues" evidence="1">
    <location>
        <begin position="10"/>
        <end position="29"/>
    </location>
</feature>
<protein>
    <submittedName>
        <fullName evidence="2">Uncharacterized protein</fullName>
    </submittedName>
</protein>
<evidence type="ECO:0000313" key="2">
    <source>
        <dbReference type="EMBL" id="KAA8564388.1"/>
    </source>
</evidence>
<feature type="compositionally biased region" description="Low complexity" evidence="1">
    <location>
        <begin position="103"/>
        <end position="118"/>
    </location>
</feature>
<feature type="region of interest" description="Disordered" evidence="1">
    <location>
        <begin position="1"/>
        <end position="118"/>
    </location>
</feature>
<organism evidence="2 3">
    <name type="scientific">Monilinia fructicola</name>
    <name type="common">Brown rot fungus</name>
    <name type="synonym">Ciboria fructicola</name>
    <dbReference type="NCBI Taxonomy" id="38448"/>
    <lineage>
        <taxon>Eukaryota</taxon>
        <taxon>Fungi</taxon>
        <taxon>Dikarya</taxon>
        <taxon>Ascomycota</taxon>
        <taxon>Pezizomycotina</taxon>
        <taxon>Leotiomycetes</taxon>
        <taxon>Helotiales</taxon>
        <taxon>Sclerotiniaceae</taxon>
        <taxon>Monilinia</taxon>
    </lineage>
</organism>
<evidence type="ECO:0000256" key="1">
    <source>
        <dbReference type="SAM" id="MobiDB-lite"/>
    </source>
</evidence>
<evidence type="ECO:0000313" key="3">
    <source>
        <dbReference type="Proteomes" id="UP000322873"/>
    </source>
</evidence>
<dbReference type="AlphaFoldDB" id="A0A5M9J504"/>
<dbReference type="Proteomes" id="UP000322873">
    <property type="component" value="Unassembled WGS sequence"/>
</dbReference>
<proteinExistence type="predicted"/>
<name>A0A5M9J504_MONFR</name>
<comment type="caution">
    <text evidence="2">The sequence shown here is derived from an EMBL/GenBank/DDBJ whole genome shotgun (WGS) entry which is preliminary data.</text>
</comment>
<gene>
    <name evidence="2" type="ORF">EYC84_011332</name>
</gene>
<dbReference type="VEuPathDB" id="FungiDB:MFRU_013g00200"/>
<reference evidence="2 3" key="1">
    <citation type="submission" date="2019-06" db="EMBL/GenBank/DDBJ databases">
        <title>Genome Sequence of the Brown Rot Fungal Pathogen Monilinia fructicola.</title>
        <authorList>
            <person name="De Miccolis Angelini R.M."/>
            <person name="Landi L."/>
            <person name="Abate D."/>
            <person name="Pollastro S."/>
            <person name="Romanazzi G."/>
            <person name="Faretra F."/>
        </authorList>
    </citation>
    <scope>NUCLEOTIDE SEQUENCE [LARGE SCALE GENOMIC DNA]</scope>
    <source>
        <strain evidence="2 3">Mfrc123</strain>
    </source>
</reference>
<keyword evidence="3" id="KW-1185">Reference proteome</keyword>